<dbReference type="AlphaFoldDB" id="A0A4Y9SVZ6"/>
<dbReference type="GO" id="GO:0006508">
    <property type="term" value="P:proteolysis"/>
    <property type="evidence" value="ECO:0007669"/>
    <property type="project" value="UniProtKB-KW"/>
</dbReference>
<evidence type="ECO:0000256" key="8">
    <source>
        <dbReference type="SAM" id="SignalP"/>
    </source>
</evidence>
<keyword evidence="4" id="KW-0720">Serine protease</keyword>
<comment type="similarity">
    <text evidence="1 6">Belongs to the peptidase S8 family.</text>
</comment>
<evidence type="ECO:0000256" key="2">
    <source>
        <dbReference type="ARBA" id="ARBA00022670"/>
    </source>
</evidence>
<evidence type="ECO:0000256" key="3">
    <source>
        <dbReference type="ARBA" id="ARBA00022801"/>
    </source>
</evidence>
<dbReference type="PANTHER" id="PTHR10795">
    <property type="entry name" value="PROPROTEIN CONVERTASE SUBTILISIN/KEXIN"/>
    <property type="match status" value="1"/>
</dbReference>
<reference evidence="11 12" key="1">
    <citation type="submission" date="2019-03" db="EMBL/GenBank/DDBJ databases">
        <title>Draft Genome Sequence of Duganella callidus sp. nov., a Novel Duganella Species Isolated from Cultivated Soil.</title>
        <authorList>
            <person name="Raths R."/>
            <person name="Peta V."/>
            <person name="Bucking H."/>
        </authorList>
    </citation>
    <scope>NUCLEOTIDE SEQUENCE [LARGE SCALE GENOMIC DNA]</scope>
    <source>
        <strain evidence="11 12">DN04</strain>
    </source>
</reference>
<gene>
    <name evidence="11" type="ORF">E4L98_04020</name>
</gene>
<dbReference type="PROSITE" id="PS00136">
    <property type="entry name" value="SUBTILASE_ASP"/>
    <property type="match status" value="1"/>
</dbReference>
<dbReference type="CDD" id="cd04852">
    <property type="entry name" value="Peptidases_S8_3"/>
    <property type="match status" value="1"/>
</dbReference>
<evidence type="ECO:0000313" key="11">
    <source>
        <dbReference type="EMBL" id="TFW29384.1"/>
    </source>
</evidence>
<evidence type="ECO:0000313" key="12">
    <source>
        <dbReference type="Proteomes" id="UP000297729"/>
    </source>
</evidence>
<dbReference type="InterPro" id="IPR010259">
    <property type="entry name" value="S8pro/Inhibitor_I9"/>
</dbReference>
<dbReference type="RefSeq" id="WP_167761270.1">
    <property type="nucleotide sequence ID" value="NZ_SPVG01000036.1"/>
</dbReference>
<feature type="signal peptide" evidence="8">
    <location>
        <begin position="1"/>
        <end position="21"/>
    </location>
</feature>
<feature type="region of interest" description="Disordered" evidence="7">
    <location>
        <begin position="247"/>
        <end position="270"/>
    </location>
</feature>
<keyword evidence="5" id="KW-0325">Glycoprotein</keyword>
<dbReference type="InterPro" id="IPR045051">
    <property type="entry name" value="SBT"/>
</dbReference>
<comment type="caution">
    <text evidence="6">Lacks conserved residue(s) required for the propagation of feature annotation.</text>
</comment>
<feature type="compositionally biased region" description="Polar residues" evidence="7">
    <location>
        <begin position="248"/>
        <end position="268"/>
    </location>
</feature>
<evidence type="ECO:0000256" key="5">
    <source>
        <dbReference type="ARBA" id="ARBA00023180"/>
    </source>
</evidence>
<dbReference type="InterPro" id="IPR037045">
    <property type="entry name" value="S8pro/Inhibitor_I9_sf"/>
</dbReference>
<evidence type="ECO:0000256" key="4">
    <source>
        <dbReference type="ARBA" id="ARBA00022825"/>
    </source>
</evidence>
<protein>
    <submittedName>
        <fullName evidence="11">Peptidase S8 and S53 subtilisin kexin sedolisin</fullName>
    </submittedName>
</protein>
<dbReference type="InterPro" id="IPR015500">
    <property type="entry name" value="Peptidase_S8_subtilisin-rel"/>
</dbReference>
<evidence type="ECO:0000256" key="7">
    <source>
        <dbReference type="SAM" id="MobiDB-lite"/>
    </source>
</evidence>
<dbReference type="InterPro" id="IPR000209">
    <property type="entry name" value="Peptidase_S8/S53_dom"/>
</dbReference>
<dbReference type="EMBL" id="SPVG01000036">
    <property type="protein sequence ID" value="TFW29384.1"/>
    <property type="molecule type" value="Genomic_DNA"/>
</dbReference>
<dbReference type="SUPFAM" id="SSF52743">
    <property type="entry name" value="Subtilisin-like"/>
    <property type="match status" value="1"/>
</dbReference>
<feature type="chain" id="PRO_5021434171" evidence="8">
    <location>
        <begin position="22"/>
        <end position="455"/>
    </location>
</feature>
<proteinExistence type="inferred from homology"/>
<accession>A0A4Y9SVZ6</accession>
<dbReference type="Pfam" id="PF00082">
    <property type="entry name" value="Peptidase_S8"/>
    <property type="match status" value="1"/>
</dbReference>
<keyword evidence="3" id="KW-0378">Hydrolase</keyword>
<dbReference type="PRINTS" id="PR00723">
    <property type="entry name" value="SUBTILISIN"/>
</dbReference>
<evidence type="ECO:0000259" key="9">
    <source>
        <dbReference type="Pfam" id="PF00082"/>
    </source>
</evidence>
<evidence type="ECO:0000259" key="10">
    <source>
        <dbReference type="Pfam" id="PF05922"/>
    </source>
</evidence>
<dbReference type="InterPro" id="IPR034197">
    <property type="entry name" value="Peptidases_S8_3"/>
</dbReference>
<dbReference type="GO" id="GO:0004252">
    <property type="term" value="F:serine-type endopeptidase activity"/>
    <property type="evidence" value="ECO:0007669"/>
    <property type="project" value="InterPro"/>
</dbReference>
<dbReference type="InterPro" id="IPR036852">
    <property type="entry name" value="Peptidase_S8/S53_dom_sf"/>
</dbReference>
<dbReference type="Gene3D" id="3.30.70.80">
    <property type="entry name" value="Peptidase S8 propeptide/proteinase inhibitor I9"/>
    <property type="match status" value="1"/>
</dbReference>
<name>A0A4Y9SVZ6_9BURK</name>
<dbReference type="Gene3D" id="3.40.50.200">
    <property type="entry name" value="Peptidase S8/S53 domain"/>
    <property type="match status" value="1"/>
</dbReference>
<keyword evidence="2" id="KW-0645">Protease</keyword>
<dbReference type="InterPro" id="IPR023827">
    <property type="entry name" value="Peptidase_S8_Asp-AS"/>
</dbReference>
<feature type="domain" description="Inhibitor I9" evidence="10">
    <location>
        <begin position="28"/>
        <end position="128"/>
    </location>
</feature>
<dbReference type="Gene3D" id="3.50.30.30">
    <property type="match status" value="1"/>
</dbReference>
<keyword evidence="12" id="KW-1185">Reference proteome</keyword>
<comment type="caution">
    <text evidence="11">The sequence shown here is derived from an EMBL/GenBank/DDBJ whole genome shotgun (WGS) entry which is preliminary data.</text>
</comment>
<dbReference type="PROSITE" id="PS51892">
    <property type="entry name" value="SUBTILASE"/>
    <property type="match status" value="1"/>
</dbReference>
<feature type="non-terminal residue" evidence="11">
    <location>
        <position position="455"/>
    </location>
</feature>
<evidence type="ECO:0000256" key="1">
    <source>
        <dbReference type="ARBA" id="ARBA00011073"/>
    </source>
</evidence>
<feature type="domain" description="Peptidase S8/S53" evidence="9">
    <location>
        <begin position="156"/>
        <end position="393"/>
    </location>
</feature>
<keyword evidence="8" id="KW-0732">Signal</keyword>
<organism evidence="11 12">
    <name type="scientific">Duganella callida</name>
    <dbReference type="NCBI Taxonomy" id="2561932"/>
    <lineage>
        <taxon>Bacteria</taxon>
        <taxon>Pseudomonadati</taxon>
        <taxon>Pseudomonadota</taxon>
        <taxon>Betaproteobacteria</taxon>
        <taxon>Burkholderiales</taxon>
        <taxon>Oxalobacteraceae</taxon>
        <taxon>Telluria group</taxon>
        <taxon>Duganella</taxon>
    </lineage>
</organism>
<dbReference type="Proteomes" id="UP000297729">
    <property type="component" value="Unassembled WGS sequence"/>
</dbReference>
<dbReference type="Pfam" id="PF05922">
    <property type="entry name" value="Inhibitor_I9"/>
    <property type="match status" value="1"/>
</dbReference>
<sequence length="455" mass="47156">MKTILISAGSLLLAALGAAQAAEGRLPYLVQLDGKPAASYAGGVASLKATMPAAGQKLAAASAEVQRYSGYLEQQQRKVLANAPQARLMHSYQLAYNGFSAMLTQSEARALKAQPGVLAVRREYARHVDTHYTPTYLGLDGPNGLWSKVGGDTKAGENIVIGLIDTGIWPENPAFADRVDSSGAPTFDAGGKLAYGVPPANWKGACVGGEGFDVGTCNNKLIGARYFNQSFKADGRTLHWTEFDSPRDSVNATSSHGGHGTHTASTAAGNHGVSARLDGVQVGLASGMAPRARIAVYKVCWTYNDPDAATGSTNSCYEGDAIAAVEQAIRDGVNVLNFSISGNPYTVDDPVDQAFLGAANAGIFVASSAGNAGPYYLPAAHGVPWMTSVAAASHDRQTGAELKLDDGTRFIGASLNSAPLAATRLVLARDAGATPFDQLSAADQAARSLCFTAAD</sequence>
<evidence type="ECO:0000256" key="6">
    <source>
        <dbReference type="PROSITE-ProRule" id="PRU01240"/>
    </source>
</evidence>